<name>A0A2J7Z1C9_STRMQ</name>
<dbReference type="InterPro" id="IPR013149">
    <property type="entry name" value="ADH-like_C"/>
</dbReference>
<feature type="domain" description="Enoyl reductase (ER)" evidence="2">
    <location>
        <begin position="3"/>
        <end position="204"/>
    </location>
</feature>
<dbReference type="AlphaFoldDB" id="A0A2J7Z1C9"/>
<evidence type="ECO:0000259" key="2">
    <source>
        <dbReference type="SMART" id="SM00829"/>
    </source>
</evidence>
<evidence type="ECO:0000256" key="1">
    <source>
        <dbReference type="ARBA" id="ARBA00023002"/>
    </source>
</evidence>
<organism evidence="3 4">
    <name type="scientific">Streptomyces malaysiensis</name>
    <dbReference type="NCBI Taxonomy" id="92644"/>
    <lineage>
        <taxon>Bacteria</taxon>
        <taxon>Bacillati</taxon>
        <taxon>Actinomycetota</taxon>
        <taxon>Actinomycetes</taxon>
        <taxon>Kitasatosporales</taxon>
        <taxon>Streptomycetaceae</taxon>
        <taxon>Streptomyces</taxon>
        <taxon>Streptomyces violaceusniger group</taxon>
    </lineage>
</organism>
<protein>
    <submittedName>
        <fullName evidence="3">NADPH-dependent curcumin reductase</fullName>
    </submittedName>
</protein>
<dbReference type="InterPro" id="IPR045010">
    <property type="entry name" value="MDR_fam"/>
</dbReference>
<dbReference type="EMBL" id="LJIW01000001">
    <property type="protein sequence ID" value="PNG94085.1"/>
    <property type="molecule type" value="Genomic_DNA"/>
</dbReference>
<gene>
    <name evidence="3" type="ORF">SMF913_10110</name>
</gene>
<dbReference type="Proteomes" id="UP000236520">
    <property type="component" value="Unassembled WGS sequence"/>
</dbReference>
<evidence type="ECO:0000313" key="3">
    <source>
        <dbReference type="EMBL" id="PNG94085.1"/>
    </source>
</evidence>
<dbReference type="InterPro" id="IPR020843">
    <property type="entry name" value="ER"/>
</dbReference>
<proteinExistence type="predicted"/>
<dbReference type="GO" id="GO:0016628">
    <property type="term" value="F:oxidoreductase activity, acting on the CH-CH group of donors, NAD or NADP as acceptor"/>
    <property type="evidence" value="ECO:0007669"/>
    <property type="project" value="InterPro"/>
</dbReference>
<accession>A0A2J7Z1C9</accession>
<dbReference type="Pfam" id="PF00107">
    <property type="entry name" value="ADH_zinc_N"/>
    <property type="match status" value="1"/>
</dbReference>
<reference evidence="3 4" key="1">
    <citation type="submission" date="2015-09" db="EMBL/GenBank/DDBJ databases">
        <title>Genome sequence, genome mining and natural product profiling of a biocontrol bacterium Streptomyces malaysiensis F913.</title>
        <authorList>
            <person name="Xu Y."/>
            <person name="Wei J."/>
            <person name="Xie J."/>
            <person name="Li T."/>
            <person name="Zhou Z."/>
        </authorList>
    </citation>
    <scope>NUCLEOTIDE SEQUENCE [LARGE SCALE GENOMIC DNA]</scope>
    <source>
        <strain evidence="3 4">F913</strain>
    </source>
</reference>
<dbReference type="FunFam" id="3.40.50.720:FF:000121">
    <property type="entry name" value="Prostaglandin reductase 2"/>
    <property type="match status" value="1"/>
</dbReference>
<dbReference type="PANTHER" id="PTHR43205:SF7">
    <property type="entry name" value="PROSTAGLANDIN REDUCTASE 1"/>
    <property type="match status" value="1"/>
</dbReference>
<evidence type="ECO:0000313" key="4">
    <source>
        <dbReference type="Proteomes" id="UP000236520"/>
    </source>
</evidence>
<sequence>MTGLTAWIGVYDILRPSAGDTVLVTAAGGAVGSLAAQLAKRAGARVIGTAGGAEKCDLLTTRLGLDAAVDRRADDWRDHLAAAAPAGIDRVFENAGGPVFDATIALLNDHARIALCGLIDGYNLPHRPPGPSNFGMLLTKRVTTQGFIVLDHMNRAHEAEEHLASLIRDKEIDPVQTVVPGFEHLPRTFVQTFTHSRHPGKLVVDVT</sequence>
<keyword evidence="1" id="KW-0560">Oxidoreductase</keyword>
<dbReference type="SUPFAM" id="SSF51735">
    <property type="entry name" value="NAD(P)-binding Rossmann-fold domains"/>
    <property type="match status" value="1"/>
</dbReference>
<dbReference type="RefSeq" id="WP_214609245.1">
    <property type="nucleotide sequence ID" value="NZ_LJIW01000001.1"/>
</dbReference>
<dbReference type="InterPro" id="IPR036291">
    <property type="entry name" value="NAD(P)-bd_dom_sf"/>
</dbReference>
<dbReference type="CDD" id="cd05288">
    <property type="entry name" value="PGDH"/>
    <property type="match status" value="1"/>
</dbReference>
<dbReference type="SMART" id="SM00829">
    <property type="entry name" value="PKS_ER"/>
    <property type="match status" value="1"/>
</dbReference>
<dbReference type="Gene3D" id="3.40.50.720">
    <property type="entry name" value="NAD(P)-binding Rossmann-like Domain"/>
    <property type="match status" value="1"/>
</dbReference>
<keyword evidence="4" id="KW-1185">Reference proteome</keyword>
<comment type="caution">
    <text evidence="3">The sequence shown here is derived from an EMBL/GenBank/DDBJ whole genome shotgun (WGS) entry which is preliminary data.</text>
</comment>
<dbReference type="PANTHER" id="PTHR43205">
    <property type="entry name" value="PROSTAGLANDIN REDUCTASE"/>
    <property type="match status" value="1"/>
</dbReference>